<keyword evidence="9" id="KW-1185">Reference proteome</keyword>
<evidence type="ECO:0000313" key="8">
    <source>
        <dbReference type="EMBL" id="MBB4950737.1"/>
    </source>
</evidence>
<keyword evidence="3 6" id="KW-0732">Signal</keyword>
<accession>A0A7W7SII3</accession>
<evidence type="ECO:0000313" key="9">
    <source>
        <dbReference type="Proteomes" id="UP000573327"/>
    </source>
</evidence>
<dbReference type="CDD" id="cd03019">
    <property type="entry name" value="DsbA_DsbA"/>
    <property type="match status" value="1"/>
</dbReference>
<gene>
    <name evidence="8" type="ORF">F4556_006272</name>
</gene>
<dbReference type="InterPro" id="IPR023205">
    <property type="entry name" value="DsbA/DsbL"/>
</dbReference>
<name>A0A7W7SII3_9ACTN</name>
<organism evidence="8 9">
    <name type="scientific">Kitasatospora gansuensis</name>
    <dbReference type="NCBI Taxonomy" id="258050"/>
    <lineage>
        <taxon>Bacteria</taxon>
        <taxon>Bacillati</taxon>
        <taxon>Actinomycetota</taxon>
        <taxon>Actinomycetes</taxon>
        <taxon>Kitasatosporales</taxon>
        <taxon>Streptomycetaceae</taxon>
        <taxon>Kitasatospora</taxon>
    </lineage>
</organism>
<proteinExistence type="inferred from homology"/>
<evidence type="ECO:0000256" key="6">
    <source>
        <dbReference type="SAM" id="SignalP"/>
    </source>
</evidence>
<dbReference type="InterPro" id="IPR036249">
    <property type="entry name" value="Thioredoxin-like_sf"/>
</dbReference>
<protein>
    <recommendedName>
        <fullName evidence="2">Thiol:disulfide interchange protein DsbA</fullName>
    </recommendedName>
</protein>
<evidence type="ECO:0000256" key="3">
    <source>
        <dbReference type="ARBA" id="ARBA00022729"/>
    </source>
</evidence>
<feature type="domain" description="DSBA-like thioredoxin" evidence="7">
    <location>
        <begin position="83"/>
        <end position="188"/>
    </location>
</feature>
<dbReference type="EMBL" id="JACHJR010000001">
    <property type="protein sequence ID" value="MBB4950737.1"/>
    <property type="molecule type" value="Genomic_DNA"/>
</dbReference>
<feature type="signal peptide" evidence="6">
    <location>
        <begin position="1"/>
        <end position="24"/>
    </location>
</feature>
<keyword evidence="5" id="KW-0676">Redox-active center</keyword>
<dbReference type="SUPFAM" id="SSF52833">
    <property type="entry name" value="Thioredoxin-like"/>
    <property type="match status" value="1"/>
</dbReference>
<evidence type="ECO:0000256" key="1">
    <source>
        <dbReference type="ARBA" id="ARBA00005791"/>
    </source>
</evidence>
<dbReference type="InterPro" id="IPR050824">
    <property type="entry name" value="Thiol_disulfide_DsbA"/>
</dbReference>
<dbReference type="RefSeq" id="WP_184922170.1">
    <property type="nucleotide sequence ID" value="NZ_JACHJR010000001.1"/>
</dbReference>
<comment type="caution">
    <text evidence="8">The sequence shown here is derived from an EMBL/GenBank/DDBJ whole genome shotgun (WGS) entry which is preliminary data.</text>
</comment>
<evidence type="ECO:0000256" key="4">
    <source>
        <dbReference type="ARBA" id="ARBA00023157"/>
    </source>
</evidence>
<evidence type="ECO:0000256" key="5">
    <source>
        <dbReference type="ARBA" id="ARBA00023284"/>
    </source>
</evidence>
<dbReference type="PANTHER" id="PTHR35891">
    <property type="entry name" value="THIOL:DISULFIDE INTERCHANGE PROTEIN DSBA"/>
    <property type="match status" value="1"/>
</dbReference>
<dbReference type="InterPro" id="IPR001853">
    <property type="entry name" value="DSBA-like_thioredoxin_dom"/>
</dbReference>
<evidence type="ECO:0000256" key="2">
    <source>
        <dbReference type="ARBA" id="ARBA00013831"/>
    </source>
</evidence>
<feature type="chain" id="PRO_5030919776" description="Thiol:disulfide interchange protein DsbA" evidence="6">
    <location>
        <begin position="25"/>
        <end position="211"/>
    </location>
</feature>
<dbReference type="Gene3D" id="3.40.30.10">
    <property type="entry name" value="Glutaredoxin"/>
    <property type="match status" value="1"/>
</dbReference>
<dbReference type="Pfam" id="PF01323">
    <property type="entry name" value="DSBA"/>
    <property type="match status" value="1"/>
</dbReference>
<dbReference type="AlphaFoldDB" id="A0A7W7SII3"/>
<sequence>MNPLLRTAVLAAVASGLLVTPAAAAPEVPHEGGLVGRIDNPGPVRAMKQEAVEFFWYDCGHSQQLEIPLERWAEKHRSDVTLRRVPAVWPGSREEETQRGHARLYYTLEQLGEVDRLQLAVFRAVRERETDVTTEETATAWALTAGLDPDKFRAAYRSSEVERATEEAGELLARYQVDELPTVLVQGGHRVQPSRDGGVEGMPAALDRLVD</sequence>
<evidence type="ECO:0000259" key="7">
    <source>
        <dbReference type="Pfam" id="PF01323"/>
    </source>
</evidence>
<reference evidence="8 9" key="1">
    <citation type="submission" date="2020-08" db="EMBL/GenBank/DDBJ databases">
        <title>Sequencing the genomes of 1000 actinobacteria strains.</title>
        <authorList>
            <person name="Klenk H.-P."/>
        </authorList>
    </citation>
    <scope>NUCLEOTIDE SEQUENCE [LARGE SCALE GENOMIC DNA]</scope>
    <source>
        <strain evidence="8 9">DSM 44786</strain>
    </source>
</reference>
<dbReference type="PANTHER" id="PTHR35891:SF3">
    <property type="entry name" value="THIOL:DISULFIDE INTERCHANGE PROTEIN DSBL"/>
    <property type="match status" value="1"/>
</dbReference>
<keyword evidence="4" id="KW-1015">Disulfide bond</keyword>
<comment type="similarity">
    <text evidence="1">Belongs to the thioredoxin family. DsbA subfamily.</text>
</comment>
<dbReference type="GO" id="GO:0016491">
    <property type="term" value="F:oxidoreductase activity"/>
    <property type="evidence" value="ECO:0007669"/>
    <property type="project" value="InterPro"/>
</dbReference>
<dbReference type="Proteomes" id="UP000573327">
    <property type="component" value="Unassembled WGS sequence"/>
</dbReference>